<keyword evidence="2" id="KW-1185">Reference proteome</keyword>
<comment type="caution">
    <text evidence="1">The sequence shown here is derived from an EMBL/GenBank/DDBJ whole genome shotgun (WGS) entry which is preliminary data.</text>
</comment>
<name>A0ABS4WET3_9MICC</name>
<dbReference type="Proteomes" id="UP000766570">
    <property type="component" value="Unassembled WGS sequence"/>
</dbReference>
<accession>A0ABS4WET3</accession>
<gene>
    <name evidence="1" type="ORF">JOF46_002625</name>
</gene>
<protein>
    <submittedName>
        <fullName evidence="1">Uncharacterized protein</fullName>
    </submittedName>
</protein>
<proteinExistence type="predicted"/>
<organism evidence="1 2">
    <name type="scientific">Paeniglutamicibacter psychrophenolicus</name>
    <dbReference type="NCBI Taxonomy" id="257454"/>
    <lineage>
        <taxon>Bacteria</taxon>
        <taxon>Bacillati</taxon>
        <taxon>Actinomycetota</taxon>
        <taxon>Actinomycetes</taxon>
        <taxon>Micrococcales</taxon>
        <taxon>Micrococcaceae</taxon>
        <taxon>Paeniglutamicibacter</taxon>
    </lineage>
</organism>
<evidence type="ECO:0000313" key="1">
    <source>
        <dbReference type="EMBL" id="MBP2374713.1"/>
    </source>
</evidence>
<sequence length="116" mass="12464">MKDGKVLRVGVGIADGCIEGRVGQQTMPVALAEREFSHGRQQSRDIGERGPVVHGLELGVTVPREAKGLCRVFLVQPFDVAGTPNDPVVAFHDHCGAGPETHDRGLEFQQAQLSPK</sequence>
<evidence type="ECO:0000313" key="2">
    <source>
        <dbReference type="Proteomes" id="UP000766570"/>
    </source>
</evidence>
<reference evidence="1 2" key="1">
    <citation type="submission" date="2021-03" db="EMBL/GenBank/DDBJ databases">
        <title>Sequencing the genomes of 1000 actinobacteria strains.</title>
        <authorList>
            <person name="Klenk H.-P."/>
        </authorList>
    </citation>
    <scope>NUCLEOTIDE SEQUENCE [LARGE SCALE GENOMIC DNA]</scope>
    <source>
        <strain evidence="1 2">DSM 15454</strain>
    </source>
</reference>
<dbReference type="EMBL" id="JAGIOE010000001">
    <property type="protein sequence ID" value="MBP2374713.1"/>
    <property type="molecule type" value="Genomic_DNA"/>
</dbReference>